<dbReference type="PANTHER" id="PTHR37299:SF1">
    <property type="entry name" value="STAGE 0 SPORULATION PROTEIN A HOMOLOG"/>
    <property type="match status" value="1"/>
</dbReference>
<dbReference type="KEGG" id="aalg:AREALGSMS7_04016"/>
<evidence type="ECO:0000259" key="2">
    <source>
        <dbReference type="PROSITE" id="PS50110"/>
    </source>
</evidence>
<dbReference type="EMBL" id="CP022515">
    <property type="protein sequence ID" value="ASO07422.1"/>
    <property type="molecule type" value="Genomic_DNA"/>
</dbReference>
<organism evidence="4 5">
    <name type="scientific">Arenibacter algicola</name>
    <dbReference type="NCBI Taxonomy" id="616991"/>
    <lineage>
        <taxon>Bacteria</taxon>
        <taxon>Pseudomonadati</taxon>
        <taxon>Bacteroidota</taxon>
        <taxon>Flavobacteriia</taxon>
        <taxon>Flavobacteriales</taxon>
        <taxon>Flavobacteriaceae</taxon>
        <taxon>Arenibacter</taxon>
    </lineage>
</organism>
<reference evidence="4 5" key="1">
    <citation type="submission" date="2017-07" db="EMBL/GenBank/DDBJ databases">
        <title>Genome Sequence of Arenibacter algicola Strain SMS7 Isolated from a culture of the Diatom Skeletonema marinoi.</title>
        <authorList>
            <person name="Topel M."/>
            <person name="Pinder M.I.M."/>
            <person name="Johansson O.N."/>
            <person name="Kourtchenko O."/>
            <person name="Godhe A."/>
            <person name="Clarke A.K."/>
        </authorList>
    </citation>
    <scope>NUCLEOTIDE SEQUENCE [LARGE SCALE GENOMIC DNA]</scope>
    <source>
        <strain evidence="4 5">SMS7</strain>
    </source>
</reference>
<dbReference type="Gene3D" id="3.40.50.2300">
    <property type="match status" value="1"/>
</dbReference>
<comment type="caution">
    <text evidence="1">Lacks conserved residue(s) required for the propagation of feature annotation.</text>
</comment>
<dbReference type="Gene3D" id="2.40.50.1020">
    <property type="entry name" value="LytTr DNA-binding domain"/>
    <property type="match status" value="1"/>
</dbReference>
<dbReference type="Pfam" id="PF04397">
    <property type="entry name" value="LytTR"/>
    <property type="match status" value="1"/>
</dbReference>
<feature type="domain" description="HTH LytTR-type" evidence="3">
    <location>
        <begin position="148"/>
        <end position="251"/>
    </location>
</feature>
<name>A0A221V1F7_9FLAO</name>
<feature type="domain" description="Response regulatory" evidence="2">
    <location>
        <begin position="5"/>
        <end position="118"/>
    </location>
</feature>
<protein>
    <submittedName>
        <fullName evidence="4">Transcriptional regulatory protein YpdB</fullName>
    </submittedName>
</protein>
<proteinExistence type="predicted"/>
<accession>A0A221V1F7</accession>
<dbReference type="PROSITE" id="PS50930">
    <property type="entry name" value="HTH_LYTTR"/>
    <property type="match status" value="1"/>
</dbReference>
<dbReference type="PROSITE" id="PS50110">
    <property type="entry name" value="RESPONSE_REGULATORY"/>
    <property type="match status" value="1"/>
</dbReference>
<evidence type="ECO:0000313" key="4">
    <source>
        <dbReference type="EMBL" id="ASO07422.1"/>
    </source>
</evidence>
<sequence length="251" mass="29070">MKSIKAVIIEHENETVQLLNKFSDENSMIITICGVEKDFESGLELIRQQRPELVFFNACEKNLKLFQLINNIDFIAPKFIFMSNDTSSAYQAFKLNALGFLLKPLHFNDIILSVYKVMKVCEMELSFQKIQLQEIESINASQSNKDFIAISSLDKIELIKTEDILYCKADGKYTEFVLTNDIKILSTKNLGEHVNILNQNNFFRIHHSYLINIKHIVKINKKNGYSCEFSNGELLPVAKRRLDDFAKYIRL</sequence>
<dbReference type="Proteomes" id="UP000204551">
    <property type="component" value="Chromosome"/>
</dbReference>
<dbReference type="InterPro" id="IPR007492">
    <property type="entry name" value="LytTR_DNA-bd_dom"/>
</dbReference>
<dbReference type="InterPro" id="IPR011006">
    <property type="entry name" value="CheY-like_superfamily"/>
</dbReference>
<dbReference type="GO" id="GO:0003677">
    <property type="term" value="F:DNA binding"/>
    <property type="evidence" value="ECO:0007669"/>
    <property type="project" value="InterPro"/>
</dbReference>
<dbReference type="SUPFAM" id="SSF52172">
    <property type="entry name" value="CheY-like"/>
    <property type="match status" value="1"/>
</dbReference>
<dbReference type="RefSeq" id="WP_093979690.1">
    <property type="nucleotide sequence ID" value="NZ_CP022515.1"/>
</dbReference>
<evidence type="ECO:0000259" key="3">
    <source>
        <dbReference type="PROSITE" id="PS50930"/>
    </source>
</evidence>
<evidence type="ECO:0000313" key="5">
    <source>
        <dbReference type="Proteomes" id="UP000204551"/>
    </source>
</evidence>
<dbReference type="GO" id="GO:0000156">
    <property type="term" value="F:phosphorelay response regulator activity"/>
    <property type="evidence" value="ECO:0007669"/>
    <property type="project" value="InterPro"/>
</dbReference>
<dbReference type="InterPro" id="IPR046947">
    <property type="entry name" value="LytR-like"/>
</dbReference>
<dbReference type="PANTHER" id="PTHR37299">
    <property type="entry name" value="TRANSCRIPTIONAL REGULATOR-RELATED"/>
    <property type="match status" value="1"/>
</dbReference>
<evidence type="ECO:0000256" key="1">
    <source>
        <dbReference type="PROSITE-ProRule" id="PRU00169"/>
    </source>
</evidence>
<gene>
    <name evidence="4" type="ORF">AREALGSMS7_04016</name>
</gene>
<dbReference type="AlphaFoldDB" id="A0A221V1F7"/>
<dbReference type="InterPro" id="IPR001789">
    <property type="entry name" value="Sig_transdc_resp-reg_receiver"/>
</dbReference>
<dbReference type="SMART" id="SM00850">
    <property type="entry name" value="LytTR"/>
    <property type="match status" value="1"/>
</dbReference>